<reference evidence="2 3" key="1">
    <citation type="journal article" date="2016" name="Mol. Biol. Evol.">
        <title>Comparative Genomics of Early-Diverging Mushroom-Forming Fungi Provides Insights into the Origins of Lignocellulose Decay Capabilities.</title>
        <authorList>
            <person name="Nagy L.G."/>
            <person name="Riley R."/>
            <person name="Tritt A."/>
            <person name="Adam C."/>
            <person name="Daum C."/>
            <person name="Floudas D."/>
            <person name="Sun H."/>
            <person name="Yadav J.S."/>
            <person name="Pangilinan J."/>
            <person name="Larsson K.H."/>
            <person name="Matsuura K."/>
            <person name="Barry K."/>
            <person name="Labutti K."/>
            <person name="Kuo R."/>
            <person name="Ohm R.A."/>
            <person name="Bhattacharya S.S."/>
            <person name="Shirouzu T."/>
            <person name="Yoshinaga Y."/>
            <person name="Martin F.M."/>
            <person name="Grigoriev I.V."/>
            <person name="Hibbett D.S."/>
        </authorList>
    </citation>
    <scope>NUCLEOTIDE SEQUENCE [LARGE SCALE GENOMIC DNA]</scope>
    <source>
        <strain evidence="2 3">HHB12029</strain>
    </source>
</reference>
<dbReference type="OrthoDB" id="2563669at2759"/>
<dbReference type="AlphaFoldDB" id="A0A166BRW4"/>
<feature type="transmembrane region" description="Helical" evidence="1">
    <location>
        <begin position="332"/>
        <end position="354"/>
    </location>
</feature>
<keyword evidence="3" id="KW-1185">Reference proteome</keyword>
<dbReference type="Gene3D" id="2.60.120.260">
    <property type="entry name" value="Galactose-binding domain-like"/>
    <property type="match status" value="2"/>
</dbReference>
<evidence type="ECO:0000313" key="3">
    <source>
        <dbReference type="Proteomes" id="UP000077266"/>
    </source>
</evidence>
<keyword evidence="1" id="KW-0812">Transmembrane</keyword>
<keyword evidence="1" id="KW-1133">Transmembrane helix</keyword>
<evidence type="ECO:0008006" key="4">
    <source>
        <dbReference type="Google" id="ProtNLM"/>
    </source>
</evidence>
<evidence type="ECO:0000256" key="1">
    <source>
        <dbReference type="SAM" id="Phobius"/>
    </source>
</evidence>
<name>A0A166BRW4_EXIGL</name>
<dbReference type="STRING" id="1314781.A0A166BRW4"/>
<accession>A0A166BRW4</accession>
<proteinExistence type="predicted"/>
<evidence type="ECO:0000313" key="2">
    <source>
        <dbReference type="EMBL" id="KZW03530.1"/>
    </source>
</evidence>
<dbReference type="InParanoid" id="A0A166BRW4"/>
<keyword evidence="1" id="KW-0472">Membrane</keyword>
<protein>
    <recommendedName>
        <fullName evidence="4">Transmembrane protein</fullName>
    </recommendedName>
</protein>
<sequence length="510" mass="54427">MPQTTITLDDTSPLIRYSGNWRTGNNPNSPDAAVKSYYGSTFTMTTDNAATATLQFYGPGTVSVYGAKRFNHGPYNVTLDGTVYTGDGFATKPELYKQRLFAKKVTEGAHTLRINDAWVDDGRKYLDIDYIQIVTDVGAKTLTADSSDKAFVYAGAGWQANDAGRVTGQSGDSVTIPFTGDSIEVYGLVGGLAGVYTVSLDGQGLESYSAYNQYHWQTGQLLYMARGLEDGPHTVTLTNTPTGQGQNFALARASVHGANPAVGTVNTANSIPEDTDSAVGDHANADDTTTGVATVTITVGTNADGSPILSVTESPMSVLTPGASSGGLSRGAMIGAVISVVLTLILTLLAFICVRKRRKSYRRRKQEEYATMIDTTTVGTAGVSSSGSAAMFPVGFNHAPPHSPTISQSSSTVMGGIDRNHSHWDQPQLSEKQRLRLVHEAENRTTLLEVDTSETGTSEVAPSAYSETDAGVRRMSGETAGTFVRREDDFGPFHLPEVLPPDYLQATRRR</sequence>
<gene>
    <name evidence="2" type="ORF">EXIGLDRAFT_828411</name>
</gene>
<organism evidence="2 3">
    <name type="scientific">Exidia glandulosa HHB12029</name>
    <dbReference type="NCBI Taxonomy" id="1314781"/>
    <lineage>
        <taxon>Eukaryota</taxon>
        <taxon>Fungi</taxon>
        <taxon>Dikarya</taxon>
        <taxon>Basidiomycota</taxon>
        <taxon>Agaricomycotina</taxon>
        <taxon>Agaricomycetes</taxon>
        <taxon>Auriculariales</taxon>
        <taxon>Exidiaceae</taxon>
        <taxon>Exidia</taxon>
    </lineage>
</organism>
<dbReference type="EMBL" id="KV425883">
    <property type="protein sequence ID" value="KZW03530.1"/>
    <property type="molecule type" value="Genomic_DNA"/>
</dbReference>
<dbReference type="Proteomes" id="UP000077266">
    <property type="component" value="Unassembled WGS sequence"/>
</dbReference>